<dbReference type="AlphaFoldDB" id="A0A5R9J513"/>
<dbReference type="CDD" id="cd00093">
    <property type="entry name" value="HTH_XRE"/>
    <property type="match status" value="1"/>
</dbReference>
<dbReference type="Proteomes" id="UP000305654">
    <property type="component" value="Unassembled WGS sequence"/>
</dbReference>
<gene>
    <name evidence="2" type="ORF">FE263_16395</name>
</gene>
<protein>
    <submittedName>
        <fullName evidence="2">Transcriptional regulator</fullName>
    </submittedName>
</protein>
<sequence length="91" mass="9676">MLVEDQAESDIVDTISPAQVRAARGLLDWTRDQLVASSGVPKSTLVRFEDQGSRPRGATLSALRRALEAAGVEFIQENGGGAGVRLRLATV</sequence>
<dbReference type="Gene3D" id="1.10.260.40">
    <property type="entry name" value="lambda repressor-like DNA-binding domains"/>
    <property type="match status" value="1"/>
</dbReference>
<dbReference type="SUPFAM" id="SSF47413">
    <property type="entry name" value="lambda repressor-like DNA-binding domains"/>
    <property type="match status" value="1"/>
</dbReference>
<evidence type="ECO:0000313" key="3">
    <source>
        <dbReference type="Proteomes" id="UP000305654"/>
    </source>
</evidence>
<dbReference type="EMBL" id="VCDI01000006">
    <property type="protein sequence ID" value="TLU71597.1"/>
    <property type="molecule type" value="Genomic_DNA"/>
</dbReference>
<organism evidence="2 3">
    <name type="scientific">Lichenicoccus roseus</name>
    <dbReference type="NCBI Taxonomy" id="2683649"/>
    <lineage>
        <taxon>Bacteria</taxon>
        <taxon>Pseudomonadati</taxon>
        <taxon>Pseudomonadota</taxon>
        <taxon>Alphaproteobacteria</taxon>
        <taxon>Acetobacterales</taxon>
        <taxon>Acetobacteraceae</taxon>
        <taxon>Lichenicoccus</taxon>
    </lineage>
</organism>
<name>A0A5R9J513_9PROT</name>
<keyword evidence="3" id="KW-1185">Reference proteome</keyword>
<feature type="domain" description="HTH cro/C1-type" evidence="1">
    <location>
        <begin position="20"/>
        <end position="74"/>
    </location>
</feature>
<dbReference type="InterPro" id="IPR001387">
    <property type="entry name" value="Cro/C1-type_HTH"/>
</dbReference>
<reference evidence="2 3" key="1">
    <citation type="submission" date="2019-05" db="EMBL/GenBank/DDBJ databases">
        <authorList>
            <person name="Pankratov T."/>
            <person name="Grouzdev D."/>
        </authorList>
    </citation>
    <scope>NUCLEOTIDE SEQUENCE [LARGE SCALE GENOMIC DNA]</scope>
    <source>
        <strain evidence="2 3">KEBCLARHB70R</strain>
    </source>
</reference>
<dbReference type="PROSITE" id="PS50943">
    <property type="entry name" value="HTH_CROC1"/>
    <property type="match status" value="1"/>
</dbReference>
<dbReference type="OrthoDB" id="3782725at2"/>
<dbReference type="InterPro" id="IPR010982">
    <property type="entry name" value="Lambda_DNA-bd_dom_sf"/>
</dbReference>
<evidence type="ECO:0000259" key="1">
    <source>
        <dbReference type="PROSITE" id="PS50943"/>
    </source>
</evidence>
<comment type="caution">
    <text evidence="2">The sequence shown here is derived from an EMBL/GenBank/DDBJ whole genome shotgun (WGS) entry which is preliminary data.</text>
</comment>
<proteinExistence type="predicted"/>
<accession>A0A5R9J513</accession>
<dbReference type="GO" id="GO:0003677">
    <property type="term" value="F:DNA binding"/>
    <property type="evidence" value="ECO:0007669"/>
    <property type="project" value="InterPro"/>
</dbReference>
<evidence type="ECO:0000313" key="2">
    <source>
        <dbReference type="EMBL" id="TLU71597.1"/>
    </source>
</evidence>